<keyword evidence="1 5" id="KW-0732">Signal</keyword>
<evidence type="ECO:0000313" key="7">
    <source>
        <dbReference type="Proteomes" id="UP001501358"/>
    </source>
</evidence>
<dbReference type="SMART" id="SM00191">
    <property type="entry name" value="Int_alpha"/>
    <property type="match status" value="5"/>
</dbReference>
<dbReference type="InterPro" id="IPR028994">
    <property type="entry name" value="Integrin_alpha_N"/>
</dbReference>
<evidence type="ECO:0000256" key="5">
    <source>
        <dbReference type="SAM" id="SignalP"/>
    </source>
</evidence>
<proteinExistence type="predicted"/>
<keyword evidence="4" id="KW-0325">Glycoprotein</keyword>
<dbReference type="SUPFAM" id="SSF69318">
    <property type="entry name" value="Integrin alpha N-terminal domain"/>
    <property type="match status" value="1"/>
</dbReference>
<dbReference type="EMBL" id="BAAATA010000013">
    <property type="protein sequence ID" value="GAA2489893.1"/>
    <property type="molecule type" value="Genomic_DNA"/>
</dbReference>
<comment type="caution">
    <text evidence="6">The sequence shown here is derived from an EMBL/GenBank/DDBJ whole genome shotgun (WGS) entry which is preliminary data.</text>
</comment>
<dbReference type="InterPro" id="IPR013519">
    <property type="entry name" value="Int_alpha_beta-p"/>
</dbReference>
<keyword evidence="3" id="KW-0378">Hydrolase</keyword>
<dbReference type="PANTHER" id="PTHR23221:SF7">
    <property type="entry name" value="PHOSPHATIDYLINOSITOL-GLYCAN-SPECIFIC PHOSPHOLIPASE D"/>
    <property type="match status" value="1"/>
</dbReference>
<dbReference type="PANTHER" id="PTHR23221">
    <property type="entry name" value="GLYCOSYLPHOSPHATIDYLINOSITOL PHOSPHOLIPASE D"/>
    <property type="match status" value="1"/>
</dbReference>
<evidence type="ECO:0000256" key="3">
    <source>
        <dbReference type="ARBA" id="ARBA00022801"/>
    </source>
</evidence>
<dbReference type="RefSeq" id="WP_344383479.1">
    <property type="nucleotide sequence ID" value="NZ_BAAATA010000013.1"/>
</dbReference>
<evidence type="ECO:0000256" key="4">
    <source>
        <dbReference type="ARBA" id="ARBA00023180"/>
    </source>
</evidence>
<dbReference type="Proteomes" id="UP001501358">
    <property type="component" value="Unassembled WGS sequence"/>
</dbReference>
<keyword evidence="2" id="KW-0677">Repeat</keyword>
<gene>
    <name evidence="6" type="ORF">GCM10010406_27580</name>
</gene>
<accession>A0ABN3LVL3</accession>
<evidence type="ECO:0000313" key="6">
    <source>
        <dbReference type="EMBL" id="GAA2489893.1"/>
    </source>
</evidence>
<organism evidence="6 7">
    <name type="scientific">Streptomyces thermolineatus</name>
    <dbReference type="NCBI Taxonomy" id="44033"/>
    <lineage>
        <taxon>Bacteria</taxon>
        <taxon>Bacillati</taxon>
        <taxon>Actinomycetota</taxon>
        <taxon>Actinomycetes</taxon>
        <taxon>Kitasatosporales</taxon>
        <taxon>Streptomycetaceae</taxon>
        <taxon>Streptomyces</taxon>
    </lineage>
</organism>
<evidence type="ECO:0000256" key="1">
    <source>
        <dbReference type="ARBA" id="ARBA00022729"/>
    </source>
</evidence>
<dbReference type="Pfam" id="PF13517">
    <property type="entry name" value="FG-GAP_3"/>
    <property type="match status" value="1"/>
</dbReference>
<keyword evidence="7" id="KW-1185">Reference proteome</keyword>
<feature type="chain" id="PRO_5046491398" evidence="5">
    <location>
        <begin position="25"/>
        <end position="499"/>
    </location>
</feature>
<protein>
    <submittedName>
        <fullName evidence="6">FG-GAP repeat protein</fullName>
    </submittedName>
</protein>
<dbReference type="PROSITE" id="PS51470">
    <property type="entry name" value="FG_GAP"/>
    <property type="match status" value="1"/>
</dbReference>
<dbReference type="Gene3D" id="2.130.10.130">
    <property type="entry name" value="Integrin alpha, N-terminal"/>
    <property type="match status" value="3"/>
</dbReference>
<name>A0ABN3LVL3_9ACTN</name>
<dbReference type="InterPro" id="IPR013517">
    <property type="entry name" value="FG-GAP"/>
</dbReference>
<dbReference type="Pfam" id="PF01839">
    <property type="entry name" value="FG-GAP"/>
    <property type="match status" value="3"/>
</dbReference>
<reference evidence="6 7" key="1">
    <citation type="journal article" date="2019" name="Int. J. Syst. Evol. Microbiol.">
        <title>The Global Catalogue of Microorganisms (GCM) 10K type strain sequencing project: providing services to taxonomists for standard genome sequencing and annotation.</title>
        <authorList>
            <consortium name="The Broad Institute Genomics Platform"/>
            <consortium name="The Broad Institute Genome Sequencing Center for Infectious Disease"/>
            <person name="Wu L."/>
            <person name="Ma J."/>
        </authorList>
    </citation>
    <scope>NUCLEOTIDE SEQUENCE [LARGE SCALE GENOMIC DNA]</scope>
    <source>
        <strain evidence="6 7">JCM 6307</strain>
    </source>
</reference>
<feature type="signal peptide" evidence="5">
    <location>
        <begin position="1"/>
        <end position="24"/>
    </location>
</feature>
<evidence type="ECO:0000256" key="2">
    <source>
        <dbReference type="ARBA" id="ARBA00022737"/>
    </source>
</evidence>
<sequence>MRKRALCAAAVGLVTALTGGVAHAAGGTQPAGAAAGAASVSAPVKEDFNGDGYQDLVVTAPDGTVSGRAGAGYVVVMYGSAAGVGAGSRTIVSQSTAGVPGAAEAGDRFGYRTVARDLDGDGLTDLAVHSQGESVDATVSHGTVTVLWGRAGGLTGEGAAVVQAPAGSTGWDVGGNLAAGDFNGDGHADLLMRHGTEWNLRSVLFGPFTRAGAPAGEQKADLSGGEEESLYAVTAGDMTGDGIDDLATFYSFEEMARGGKFWRGTPSGLSTTSTPLPSAVTGVVGDFDKDGKGDLAVRHMPNGVVEDIPYDAGTVKVYYGTSTGPSTTRVTTITQDTAGVPGAGERGDQFGARLDAGDVNGDGYADLVAGVPFEALGTKAAAGAVVLLKGGSGGLGGAGAQAFHQDTAGVPGVAEAGDRFGGAVRLLDVTGDGRAELAAASAHENGTGAVWVLRGAATGATATGAVAVNPADLGAPSAKARFGSAFANENSSYLYSDTL</sequence>